<dbReference type="InterPro" id="IPR036259">
    <property type="entry name" value="MFS_trans_sf"/>
</dbReference>
<evidence type="ECO:0000256" key="5">
    <source>
        <dbReference type="ARBA" id="ARBA00022989"/>
    </source>
</evidence>
<dbReference type="Pfam" id="PF07690">
    <property type="entry name" value="MFS_1"/>
    <property type="match status" value="1"/>
</dbReference>
<sequence length="668" mass="72099">MAAPAAHEQRPMSSAASIASQTARHDEHDIEDDRTIVATSRPATRPQSLHQVSPEKINGSKPPPDSELTDQTNFLPARQVITVYLGLCTALACSFIEQTIVATCLPRISSDLQSGSESSWVATAYLLTSLAFTPLYGRWSDIFGRKIVLLVALVVFFIFSLACALSKTMIQLIVFRALQGIGGGAIITVVLIIVSDIVSLKDRGKYQGINEAIAAVSNGVGPILGGVFSQYTTWRWAFWLNLPLAGIAILVCLWLLPLKKVHGDMKSKLLKIDYVGSGLTILSSILLLIALTWGGVTYSWTSAPVLVPLFLGVATLAVFILWEARYAKIPIVPVHIFRYRTVNGVYISTLLNGMTFFAVLYYIPQFLQLVHGDSPMRSSLLLLPFLCPIALVVAIGGQITARTGSYRPMVILGYTLWTVGQGLQTMINQHSSTAMIVGPLLLSGCASGLTFQTSLIACQAAVPRRDMAVVTGVRMFVRLFGSTITLAICATIINNTLRAALQTLSLSADQISAILNDPTIINAGSYYTSTITLSDADRSAIITGYSKGFRRVFYFTVAYTAVATLAALFLIQHHDLKRPDDDELKKAAEDLLKQKKLSKRGTGVRDSDLEEGKHVSTKRVVVDAEKVGDGQGVATPASPALSDSSTAAGSERPKKSLSDAEEGMVIQN</sequence>
<feature type="transmembrane region" description="Helical" evidence="8">
    <location>
        <begin position="552"/>
        <end position="571"/>
    </location>
</feature>
<dbReference type="PRINTS" id="PR01036">
    <property type="entry name" value="TCRTETB"/>
</dbReference>
<evidence type="ECO:0000256" key="1">
    <source>
        <dbReference type="ARBA" id="ARBA00004127"/>
    </source>
</evidence>
<feature type="compositionally biased region" description="Polar residues" evidence="7">
    <location>
        <begin position="11"/>
        <end position="22"/>
    </location>
</feature>
<comment type="subcellular location">
    <subcellularLocation>
        <location evidence="1">Endomembrane system</location>
        <topology evidence="1">Multi-pass membrane protein</topology>
    </subcellularLocation>
</comment>
<dbReference type="SUPFAM" id="SSF103473">
    <property type="entry name" value="MFS general substrate transporter"/>
    <property type="match status" value="1"/>
</dbReference>
<evidence type="ECO:0000256" key="7">
    <source>
        <dbReference type="SAM" id="MobiDB-lite"/>
    </source>
</evidence>
<evidence type="ECO:0000313" key="11">
    <source>
        <dbReference type="Proteomes" id="UP000305948"/>
    </source>
</evidence>
<reference evidence="10 11" key="1">
    <citation type="journal article" date="2019" name="Nat. Ecol. Evol.">
        <title>Megaphylogeny resolves global patterns of mushroom evolution.</title>
        <authorList>
            <person name="Varga T."/>
            <person name="Krizsan K."/>
            <person name="Foldi C."/>
            <person name="Dima B."/>
            <person name="Sanchez-Garcia M."/>
            <person name="Sanchez-Ramirez S."/>
            <person name="Szollosi G.J."/>
            <person name="Szarkandi J.G."/>
            <person name="Papp V."/>
            <person name="Albert L."/>
            <person name="Andreopoulos W."/>
            <person name="Angelini C."/>
            <person name="Antonin V."/>
            <person name="Barry K.W."/>
            <person name="Bougher N.L."/>
            <person name="Buchanan P."/>
            <person name="Buyck B."/>
            <person name="Bense V."/>
            <person name="Catcheside P."/>
            <person name="Chovatia M."/>
            <person name="Cooper J."/>
            <person name="Damon W."/>
            <person name="Desjardin D."/>
            <person name="Finy P."/>
            <person name="Geml J."/>
            <person name="Haridas S."/>
            <person name="Hughes K."/>
            <person name="Justo A."/>
            <person name="Karasinski D."/>
            <person name="Kautmanova I."/>
            <person name="Kiss B."/>
            <person name="Kocsube S."/>
            <person name="Kotiranta H."/>
            <person name="LaButti K.M."/>
            <person name="Lechner B.E."/>
            <person name="Liimatainen K."/>
            <person name="Lipzen A."/>
            <person name="Lukacs Z."/>
            <person name="Mihaltcheva S."/>
            <person name="Morgado L.N."/>
            <person name="Niskanen T."/>
            <person name="Noordeloos M.E."/>
            <person name="Ohm R.A."/>
            <person name="Ortiz-Santana B."/>
            <person name="Ovrebo C."/>
            <person name="Racz N."/>
            <person name="Riley R."/>
            <person name="Savchenko A."/>
            <person name="Shiryaev A."/>
            <person name="Soop K."/>
            <person name="Spirin V."/>
            <person name="Szebenyi C."/>
            <person name="Tomsovsky M."/>
            <person name="Tulloss R.E."/>
            <person name="Uehling J."/>
            <person name="Grigoriev I.V."/>
            <person name="Vagvolgyi C."/>
            <person name="Papp T."/>
            <person name="Martin F.M."/>
            <person name="Miettinen O."/>
            <person name="Hibbett D.S."/>
            <person name="Nagy L.G."/>
        </authorList>
    </citation>
    <scope>NUCLEOTIDE SEQUENCE [LARGE SCALE GENOMIC DNA]</scope>
    <source>
        <strain evidence="10 11">OMC1185</strain>
    </source>
</reference>
<proteinExistence type="inferred from homology"/>
<dbReference type="CDD" id="cd17502">
    <property type="entry name" value="MFS_Azr1_MDR_like"/>
    <property type="match status" value="1"/>
</dbReference>
<evidence type="ECO:0000256" key="4">
    <source>
        <dbReference type="ARBA" id="ARBA00022692"/>
    </source>
</evidence>
<dbReference type="OrthoDB" id="10021397at2759"/>
<dbReference type="GO" id="GO:0022857">
    <property type="term" value="F:transmembrane transporter activity"/>
    <property type="evidence" value="ECO:0007669"/>
    <property type="project" value="InterPro"/>
</dbReference>
<feature type="domain" description="Major facilitator superfamily (MFS) profile" evidence="9">
    <location>
        <begin position="83"/>
        <end position="575"/>
    </location>
</feature>
<dbReference type="Proteomes" id="UP000305948">
    <property type="component" value="Unassembled WGS sequence"/>
</dbReference>
<keyword evidence="6 8" id="KW-0472">Membrane</keyword>
<gene>
    <name evidence="10" type="ORF">OE88DRAFT_1661678</name>
</gene>
<feature type="transmembrane region" description="Helical" evidence="8">
    <location>
        <begin position="345"/>
        <end position="364"/>
    </location>
</feature>
<feature type="transmembrane region" description="Helical" evidence="8">
    <location>
        <begin position="180"/>
        <end position="200"/>
    </location>
</feature>
<keyword evidence="5 8" id="KW-1133">Transmembrane helix</keyword>
<keyword evidence="4 8" id="KW-0812">Transmembrane</keyword>
<dbReference type="EMBL" id="ML213514">
    <property type="protein sequence ID" value="TFK50126.1"/>
    <property type="molecule type" value="Genomic_DNA"/>
</dbReference>
<organism evidence="10 11">
    <name type="scientific">Heliocybe sulcata</name>
    <dbReference type="NCBI Taxonomy" id="5364"/>
    <lineage>
        <taxon>Eukaryota</taxon>
        <taxon>Fungi</taxon>
        <taxon>Dikarya</taxon>
        <taxon>Basidiomycota</taxon>
        <taxon>Agaricomycotina</taxon>
        <taxon>Agaricomycetes</taxon>
        <taxon>Gloeophyllales</taxon>
        <taxon>Gloeophyllaceae</taxon>
        <taxon>Heliocybe</taxon>
    </lineage>
</organism>
<feature type="transmembrane region" description="Helical" evidence="8">
    <location>
        <begin position="237"/>
        <end position="258"/>
    </location>
</feature>
<feature type="compositionally biased region" description="Polar residues" evidence="7">
    <location>
        <begin position="37"/>
        <end position="51"/>
    </location>
</feature>
<dbReference type="GO" id="GO:0005886">
    <property type="term" value="C:plasma membrane"/>
    <property type="evidence" value="ECO:0007669"/>
    <property type="project" value="TreeGrafter"/>
</dbReference>
<evidence type="ECO:0000313" key="10">
    <source>
        <dbReference type="EMBL" id="TFK50126.1"/>
    </source>
</evidence>
<dbReference type="PANTHER" id="PTHR23501">
    <property type="entry name" value="MAJOR FACILITATOR SUPERFAMILY"/>
    <property type="match status" value="1"/>
</dbReference>
<evidence type="ECO:0000256" key="8">
    <source>
        <dbReference type="SAM" id="Phobius"/>
    </source>
</evidence>
<feature type="transmembrane region" description="Helical" evidence="8">
    <location>
        <begin position="439"/>
        <end position="463"/>
    </location>
</feature>
<evidence type="ECO:0000256" key="2">
    <source>
        <dbReference type="ARBA" id="ARBA00008335"/>
    </source>
</evidence>
<feature type="region of interest" description="Disordered" evidence="7">
    <location>
        <begin position="1"/>
        <end position="69"/>
    </location>
</feature>
<dbReference type="InterPro" id="IPR020846">
    <property type="entry name" value="MFS_dom"/>
</dbReference>
<feature type="transmembrane region" description="Helical" evidence="8">
    <location>
        <begin position="81"/>
        <end position="100"/>
    </location>
</feature>
<dbReference type="AlphaFoldDB" id="A0A5C3N101"/>
<keyword evidence="3" id="KW-0813">Transport</keyword>
<dbReference type="PANTHER" id="PTHR23501:SF189">
    <property type="entry name" value="DRUG TRANSPORTER, PUTATIVE (AFU_ORTHOLOGUE AFUA_4G03920)-RELATED"/>
    <property type="match status" value="1"/>
</dbReference>
<dbReference type="Gene3D" id="1.20.1720.10">
    <property type="entry name" value="Multidrug resistance protein D"/>
    <property type="match status" value="1"/>
</dbReference>
<evidence type="ECO:0000259" key="9">
    <source>
        <dbReference type="PROSITE" id="PS50850"/>
    </source>
</evidence>
<comment type="similarity">
    <text evidence="2">Belongs to the major facilitator superfamily.</text>
</comment>
<feature type="region of interest" description="Disordered" evidence="7">
    <location>
        <begin position="624"/>
        <end position="668"/>
    </location>
</feature>
<name>A0A5C3N101_9AGAM</name>
<feature type="transmembrane region" description="Helical" evidence="8">
    <location>
        <begin position="376"/>
        <end position="397"/>
    </location>
</feature>
<keyword evidence="11" id="KW-1185">Reference proteome</keyword>
<evidence type="ECO:0000256" key="6">
    <source>
        <dbReference type="ARBA" id="ARBA00023136"/>
    </source>
</evidence>
<dbReference type="Gene3D" id="1.20.1250.20">
    <property type="entry name" value="MFS general substrate transporter like domains"/>
    <property type="match status" value="1"/>
</dbReference>
<feature type="transmembrane region" description="Helical" evidence="8">
    <location>
        <begin position="149"/>
        <end position="174"/>
    </location>
</feature>
<feature type="transmembrane region" description="Helical" evidence="8">
    <location>
        <begin position="279"/>
        <end position="300"/>
    </location>
</feature>
<dbReference type="InterPro" id="IPR011701">
    <property type="entry name" value="MFS"/>
</dbReference>
<protein>
    <submittedName>
        <fullName evidence="10">MFS general substrate transporter</fullName>
    </submittedName>
</protein>
<feature type="compositionally biased region" description="Basic and acidic residues" evidence="7">
    <location>
        <begin position="23"/>
        <end position="35"/>
    </location>
</feature>
<accession>A0A5C3N101</accession>
<feature type="transmembrane region" description="Helical" evidence="8">
    <location>
        <begin position="475"/>
        <end position="493"/>
    </location>
</feature>
<feature type="transmembrane region" description="Helical" evidence="8">
    <location>
        <begin position="306"/>
        <end position="324"/>
    </location>
</feature>
<dbReference type="GO" id="GO:0012505">
    <property type="term" value="C:endomembrane system"/>
    <property type="evidence" value="ECO:0007669"/>
    <property type="project" value="UniProtKB-SubCell"/>
</dbReference>
<dbReference type="PROSITE" id="PS50850">
    <property type="entry name" value="MFS"/>
    <property type="match status" value="1"/>
</dbReference>
<evidence type="ECO:0000256" key="3">
    <source>
        <dbReference type="ARBA" id="ARBA00022448"/>
    </source>
</evidence>
<dbReference type="FunFam" id="1.20.1720.10:FF:000013">
    <property type="entry name" value="Related to multidrug resistance proteins"/>
    <property type="match status" value="1"/>
</dbReference>